<reference evidence="1 2" key="1">
    <citation type="journal article" date="2019" name="Front. Microbiol.">
        <title>Ammonia Oxidation by the Arctic Terrestrial Thaumarchaeote Candidatus Nitrosocosmicus arcticus Is Stimulated by Increasing Temperatures.</title>
        <authorList>
            <person name="Alves R.J.E."/>
            <person name="Kerou M."/>
            <person name="Zappe A."/>
            <person name="Bittner R."/>
            <person name="Abby S.S."/>
            <person name="Schmidt H.A."/>
            <person name="Pfeifer K."/>
            <person name="Schleper C."/>
        </authorList>
    </citation>
    <scope>NUCLEOTIDE SEQUENCE [LARGE SCALE GENOMIC DNA]</scope>
    <source>
        <strain evidence="1 2">Kfb</strain>
    </source>
</reference>
<gene>
    <name evidence="1" type="ORF">NARC_50130</name>
</gene>
<dbReference type="AlphaFoldDB" id="A0A557SWH1"/>
<dbReference type="Gene3D" id="2.60.120.10">
    <property type="entry name" value="Jelly Rolls"/>
    <property type="match status" value="1"/>
</dbReference>
<dbReference type="EMBL" id="VOAH01000005">
    <property type="protein sequence ID" value="TVP40949.1"/>
    <property type="molecule type" value="Genomic_DNA"/>
</dbReference>
<name>A0A557SWH1_9ARCH</name>
<dbReference type="SUPFAM" id="SSF51182">
    <property type="entry name" value="RmlC-like cupins"/>
    <property type="match status" value="1"/>
</dbReference>
<evidence type="ECO:0000313" key="2">
    <source>
        <dbReference type="Proteomes" id="UP000315289"/>
    </source>
</evidence>
<dbReference type="Proteomes" id="UP000315289">
    <property type="component" value="Unassembled WGS sequence"/>
</dbReference>
<protein>
    <submittedName>
        <fullName evidence="1">Cupin-domain containing protein</fullName>
    </submittedName>
</protein>
<organism evidence="1 2">
    <name type="scientific">Candidatus Nitrosocosmicus arcticus</name>
    <dbReference type="NCBI Taxonomy" id="2035267"/>
    <lineage>
        <taxon>Archaea</taxon>
        <taxon>Nitrososphaerota</taxon>
        <taxon>Nitrososphaeria</taxon>
        <taxon>Nitrososphaerales</taxon>
        <taxon>Nitrososphaeraceae</taxon>
        <taxon>Candidatus Nitrosocosmicus</taxon>
    </lineage>
</organism>
<dbReference type="InterPro" id="IPR014710">
    <property type="entry name" value="RmlC-like_jellyroll"/>
</dbReference>
<sequence>MAVLNSNSNNKSEIIGTDLMIWKIWKNAYNQIITTSVDNKMSSTTKIWKKSFDSPDEVRTFEKGKVEIVNLGNVIIGRATFEPGWSWGKCVKPLVHTDSCQAPHTSVIISGRMKVKMDDGTEIEGGPGDTAVIPPGHDAWVVGDEPCVSIDYTGMGDYAKKLE</sequence>
<dbReference type="CDD" id="cd06990">
    <property type="entry name" value="cupin_DUF861"/>
    <property type="match status" value="1"/>
</dbReference>
<dbReference type="InterPro" id="IPR011051">
    <property type="entry name" value="RmlC_Cupin_sf"/>
</dbReference>
<proteinExistence type="predicted"/>
<comment type="caution">
    <text evidence="1">The sequence shown here is derived from an EMBL/GenBank/DDBJ whole genome shotgun (WGS) entry which is preliminary data.</text>
</comment>
<keyword evidence="2" id="KW-1185">Reference proteome</keyword>
<evidence type="ECO:0000313" key="1">
    <source>
        <dbReference type="EMBL" id="TVP40949.1"/>
    </source>
</evidence>
<accession>A0A557SWH1</accession>